<feature type="transmembrane region" description="Helical" evidence="1">
    <location>
        <begin position="31"/>
        <end position="50"/>
    </location>
</feature>
<sequence length="392" mass="44164">MIAKADLSQQMNRGGEVLNSVRLSFRRLYRVYYSLLVAVVFLMFLSPPLLARRFWPETDLLPFKSGKLYGYMDRNGKIIIPPRFRWADFFYEGLAVVAEGTECNIPLDDYILEDCPHGYINKKGQYVIKPQFYHALEFRGGFAAVSRFTNFRAIVINRSGNIVGLEGLNYFLEPLANGYFCVKQEMQTRMVDGKGKMFALPQGLSYIKREPGWPNRCPAEDLIQVEDQSGRQGFVHFPLGTVVIKPSYDNVGQFSEGMAPVKVGDRWGAIDRSGNIVIEPQFSYVSSFHGGAAAAFVLGDSKLCGLIDRQGKWIVQPAFVQCSDGFDFGMAFFRASDQEGEKDGVIGPSGKWIIPLQSRDIELLGPDLFCVDRYPENVCKYLTIDGRLIKPE</sequence>
<reference evidence="2 3" key="1">
    <citation type="submission" date="2011-10" db="EMBL/GenBank/DDBJ databases">
        <title>The Improved High-Quality Draft genome of Leptonema illini DSM 21528.</title>
        <authorList>
            <consortium name="US DOE Joint Genome Institute (JGI-PGF)"/>
            <person name="Lucas S."/>
            <person name="Copeland A."/>
            <person name="Lapidus A."/>
            <person name="Glavina del Rio T."/>
            <person name="Dalin E."/>
            <person name="Tice H."/>
            <person name="Bruce D."/>
            <person name="Goodwin L."/>
            <person name="Pitluck S."/>
            <person name="Peters L."/>
            <person name="Mikhailova N."/>
            <person name="Held B."/>
            <person name="Kyrpides N."/>
            <person name="Mavromatis K."/>
            <person name="Ivanova N."/>
            <person name="Markowitz V."/>
            <person name="Cheng J.-F."/>
            <person name="Hugenholtz P."/>
            <person name="Woyke T."/>
            <person name="Wu D."/>
            <person name="Gronow S."/>
            <person name="Wellnitz S."/>
            <person name="Brambilla E.-M."/>
            <person name="Klenk H.-P."/>
            <person name="Eisen J.A."/>
        </authorList>
    </citation>
    <scope>NUCLEOTIDE SEQUENCE [LARGE SCALE GENOMIC DNA]</scope>
    <source>
        <strain evidence="2 3">DSM 21528</strain>
    </source>
</reference>
<evidence type="ECO:0000313" key="2">
    <source>
        <dbReference type="EMBL" id="EHQ04827.1"/>
    </source>
</evidence>
<dbReference type="SUPFAM" id="SSF69360">
    <property type="entry name" value="Cell wall binding repeat"/>
    <property type="match status" value="1"/>
</dbReference>
<dbReference type="AlphaFoldDB" id="H2CHK4"/>
<proteinExistence type="predicted"/>
<keyword evidence="1" id="KW-0812">Transmembrane</keyword>
<organism evidence="2 3">
    <name type="scientific">Leptonema illini DSM 21528</name>
    <dbReference type="NCBI Taxonomy" id="929563"/>
    <lineage>
        <taxon>Bacteria</taxon>
        <taxon>Pseudomonadati</taxon>
        <taxon>Spirochaetota</taxon>
        <taxon>Spirochaetia</taxon>
        <taxon>Leptospirales</taxon>
        <taxon>Leptospiraceae</taxon>
        <taxon>Leptonema</taxon>
    </lineage>
</organism>
<dbReference type="PANTHER" id="PTHR37841:SF1">
    <property type="entry name" value="DUF3298 DOMAIN-CONTAINING PROTEIN"/>
    <property type="match status" value="1"/>
</dbReference>
<gene>
    <name evidence="2" type="ORF">Lepil_0117</name>
</gene>
<protein>
    <submittedName>
        <fullName evidence="2">KWG Leptospira repeat protein</fullName>
    </submittedName>
</protein>
<dbReference type="PANTHER" id="PTHR37841">
    <property type="entry name" value="GLR2918 PROTEIN"/>
    <property type="match status" value="1"/>
</dbReference>
<evidence type="ECO:0000256" key="1">
    <source>
        <dbReference type="SAM" id="Phobius"/>
    </source>
</evidence>
<keyword evidence="1" id="KW-1133">Transmembrane helix</keyword>
<evidence type="ECO:0000313" key="3">
    <source>
        <dbReference type="Proteomes" id="UP000005737"/>
    </source>
</evidence>
<keyword evidence="3" id="KW-1185">Reference proteome</keyword>
<dbReference type="Proteomes" id="UP000005737">
    <property type="component" value="Unassembled WGS sequence"/>
</dbReference>
<dbReference type="HOGENOM" id="CLU_703568_0_0_12"/>
<accession>H2CHK4</accession>
<name>H2CHK4_9LEPT</name>
<dbReference type="EMBL" id="JH597773">
    <property type="protein sequence ID" value="EHQ04827.1"/>
    <property type="molecule type" value="Genomic_DNA"/>
</dbReference>
<dbReference type="Pfam" id="PF14903">
    <property type="entry name" value="WG_beta_rep"/>
    <property type="match status" value="4"/>
</dbReference>
<dbReference type="InterPro" id="IPR032774">
    <property type="entry name" value="WG_beta_rep"/>
</dbReference>
<keyword evidence="1" id="KW-0472">Membrane</keyword>